<feature type="transmembrane region" description="Helical" evidence="7">
    <location>
        <begin position="102"/>
        <end position="126"/>
    </location>
</feature>
<comment type="caution">
    <text evidence="9">The sequence shown here is derived from an EMBL/GenBank/DDBJ whole genome shotgun (WGS) entry which is preliminary data.</text>
</comment>
<evidence type="ECO:0000256" key="6">
    <source>
        <dbReference type="ARBA" id="ARBA00023136"/>
    </source>
</evidence>
<evidence type="ECO:0000256" key="7">
    <source>
        <dbReference type="SAM" id="Phobius"/>
    </source>
</evidence>
<feature type="transmembrane region" description="Helical" evidence="7">
    <location>
        <begin position="251"/>
        <end position="272"/>
    </location>
</feature>
<sequence>MFSAFAERDYVVLWSGAFISNVGTWIQSAALLWLIKDIFGSNSLVGAVNMANFLPVLFIVPFVSFFADRYNRRTIILIGQIVMMLGALALGIAASFQTDSKVVILITVSVIGVAFAFNFPAWQAILPDLVPRRDLMNAIAMSSAQWNLARFVGPAVAALILAISSATIAFYVNAISFLFVIGALLMVHPKRGAVPPPTQGMRRDIIDGYKYVWHRKWMVNLLIALAFMSFFGFSFLVLIPAVARDVLGRGAVAYGVMLSLVGLGAVVGAPLVTHLGRRYPERSIIKGSMLAFGLFLLAFALIQVFWISCIISVGLGLSFLMSATASNSVLQGCSDRLMRGRVVSLYIVTFIGVSALGGQFMGYLADARSTPFALALGAIVTIATGVVLFAFPSLIRQAATPKGEPVPFEPALGGEGNPEIPAQAVEPADQYFCEF</sequence>
<dbReference type="EMBL" id="MELK01000055">
    <property type="protein sequence ID" value="OFW55352.1"/>
    <property type="molecule type" value="Genomic_DNA"/>
</dbReference>
<gene>
    <name evidence="9" type="ORF">A2Y75_10540</name>
</gene>
<feature type="transmembrane region" description="Helical" evidence="7">
    <location>
        <begin position="47"/>
        <end position="67"/>
    </location>
</feature>
<dbReference type="AlphaFoldDB" id="A0A1F2WER9"/>
<dbReference type="CDD" id="cd06173">
    <property type="entry name" value="MFS_MefA_like"/>
    <property type="match status" value="1"/>
</dbReference>
<dbReference type="SUPFAM" id="SSF103473">
    <property type="entry name" value="MFS general substrate transporter"/>
    <property type="match status" value="1"/>
</dbReference>
<dbReference type="InterPro" id="IPR036259">
    <property type="entry name" value="MFS_trans_sf"/>
</dbReference>
<dbReference type="STRING" id="1797197.A2Y75_10540"/>
<evidence type="ECO:0000256" key="4">
    <source>
        <dbReference type="ARBA" id="ARBA00022692"/>
    </source>
</evidence>
<keyword evidence="3" id="KW-1003">Cell membrane</keyword>
<keyword evidence="6 7" id="KW-0472">Membrane</keyword>
<comment type="subcellular location">
    <subcellularLocation>
        <location evidence="1">Cell membrane</location>
        <topology evidence="1">Multi-pass membrane protein</topology>
    </subcellularLocation>
</comment>
<dbReference type="InterPro" id="IPR010290">
    <property type="entry name" value="TM_effector"/>
</dbReference>
<dbReference type="InterPro" id="IPR020846">
    <property type="entry name" value="MFS_dom"/>
</dbReference>
<keyword evidence="5 7" id="KW-1133">Transmembrane helix</keyword>
<organism evidence="9 10">
    <name type="scientific">Candidatus Solincola sediminis</name>
    <dbReference type="NCBI Taxonomy" id="1797199"/>
    <lineage>
        <taxon>Bacteria</taxon>
        <taxon>Bacillati</taxon>
        <taxon>Actinomycetota</taxon>
        <taxon>Candidatus Geothermincolia</taxon>
        <taxon>Candidatus Geothermincolales</taxon>
        <taxon>Candidatus Geothermincolaceae</taxon>
        <taxon>Candidatus Solincola</taxon>
    </lineage>
</organism>
<feature type="transmembrane region" description="Helical" evidence="7">
    <location>
        <begin position="217"/>
        <end position="239"/>
    </location>
</feature>
<dbReference type="Gene3D" id="1.20.1250.20">
    <property type="entry name" value="MFS general substrate transporter like domains"/>
    <property type="match status" value="1"/>
</dbReference>
<feature type="transmembrane region" description="Helical" evidence="7">
    <location>
        <begin position="74"/>
        <end position="96"/>
    </location>
</feature>
<name>A0A1F2WER9_9ACTN</name>
<feature type="transmembrane region" description="Helical" evidence="7">
    <location>
        <begin position="170"/>
        <end position="187"/>
    </location>
</feature>
<feature type="transmembrane region" description="Helical" evidence="7">
    <location>
        <begin position="147"/>
        <end position="164"/>
    </location>
</feature>
<dbReference type="GO" id="GO:0022857">
    <property type="term" value="F:transmembrane transporter activity"/>
    <property type="evidence" value="ECO:0007669"/>
    <property type="project" value="InterPro"/>
</dbReference>
<feature type="domain" description="Major facilitator superfamily (MFS) profile" evidence="8">
    <location>
        <begin position="9"/>
        <end position="395"/>
    </location>
</feature>
<feature type="transmembrane region" description="Helical" evidence="7">
    <location>
        <begin position="371"/>
        <end position="391"/>
    </location>
</feature>
<reference evidence="9 10" key="1">
    <citation type="journal article" date="2016" name="Nat. Commun.">
        <title>Thousands of microbial genomes shed light on interconnected biogeochemical processes in an aquifer system.</title>
        <authorList>
            <person name="Anantharaman K."/>
            <person name="Brown C.T."/>
            <person name="Hug L.A."/>
            <person name="Sharon I."/>
            <person name="Castelle C.J."/>
            <person name="Probst A.J."/>
            <person name="Thomas B.C."/>
            <person name="Singh A."/>
            <person name="Wilkins M.J."/>
            <person name="Karaoz U."/>
            <person name="Brodie E.L."/>
            <person name="Williams K.H."/>
            <person name="Hubbard S.S."/>
            <person name="Banfield J.F."/>
        </authorList>
    </citation>
    <scope>NUCLEOTIDE SEQUENCE [LARGE SCALE GENOMIC DNA]</scope>
</reference>
<evidence type="ECO:0000256" key="1">
    <source>
        <dbReference type="ARBA" id="ARBA00004651"/>
    </source>
</evidence>
<feature type="transmembrane region" description="Helical" evidence="7">
    <location>
        <begin position="12"/>
        <end position="35"/>
    </location>
</feature>
<dbReference type="PROSITE" id="PS50850">
    <property type="entry name" value="MFS"/>
    <property type="match status" value="1"/>
</dbReference>
<evidence type="ECO:0000256" key="3">
    <source>
        <dbReference type="ARBA" id="ARBA00022475"/>
    </source>
</evidence>
<proteinExistence type="predicted"/>
<feature type="transmembrane region" description="Helical" evidence="7">
    <location>
        <begin position="284"/>
        <end position="304"/>
    </location>
</feature>
<evidence type="ECO:0000313" key="10">
    <source>
        <dbReference type="Proteomes" id="UP000177876"/>
    </source>
</evidence>
<dbReference type="PANTHER" id="PTHR23513">
    <property type="entry name" value="INTEGRAL MEMBRANE EFFLUX PROTEIN-RELATED"/>
    <property type="match status" value="1"/>
</dbReference>
<evidence type="ECO:0000259" key="8">
    <source>
        <dbReference type="PROSITE" id="PS50850"/>
    </source>
</evidence>
<feature type="transmembrane region" description="Helical" evidence="7">
    <location>
        <begin position="342"/>
        <end position="365"/>
    </location>
</feature>
<evidence type="ECO:0000256" key="5">
    <source>
        <dbReference type="ARBA" id="ARBA00022989"/>
    </source>
</evidence>
<accession>A0A1F2WER9</accession>
<protein>
    <recommendedName>
        <fullName evidence="8">Major facilitator superfamily (MFS) profile domain-containing protein</fullName>
    </recommendedName>
</protein>
<dbReference type="Pfam" id="PF05977">
    <property type="entry name" value="MFS_3"/>
    <property type="match status" value="1"/>
</dbReference>
<evidence type="ECO:0000313" key="9">
    <source>
        <dbReference type="EMBL" id="OFW55352.1"/>
    </source>
</evidence>
<evidence type="ECO:0000256" key="2">
    <source>
        <dbReference type="ARBA" id="ARBA00022448"/>
    </source>
</evidence>
<dbReference type="PANTHER" id="PTHR23513:SF11">
    <property type="entry name" value="STAPHYLOFERRIN A TRANSPORTER"/>
    <property type="match status" value="1"/>
</dbReference>
<keyword evidence="2" id="KW-0813">Transport</keyword>
<keyword evidence="4 7" id="KW-0812">Transmembrane</keyword>
<feature type="transmembrane region" description="Helical" evidence="7">
    <location>
        <begin position="310"/>
        <end position="330"/>
    </location>
</feature>
<dbReference type="Proteomes" id="UP000177876">
    <property type="component" value="Unassembled WGS sequence"/>
</dbReference>
<dbReference type="GO" id="GO:0005886">
    <property type="term" value="C:plasma membrane"/>
    <property type="evidence" value="ECO:0007669"/>
    <property type="project" value="UniProtKB-SubCell"/>
</dbReference>